<evidence type="ECO:0000256" key="10">
    <source>
        <dbReference type="ARBA" id="ARBA00022989"/>
    </source>
</evidence>
<keyword evidence="12 15" id="KW-0472">Membrane</keyword>
<dbReference type="PANTHER" id="PTHR10791:SF246">
    <property type="entry name" value="SUGAR TRANSPORTER SWEET1"/>
    <property type="match status" value="1"/>
</dbReference>
<dbReference type="Gene3D" id="1.20.1280.290">
    <property type="match status" value="2"/>
</dbReference>
<dbReference type="GO" id="GO:0051119">
    <property type="term" value="F:sugar transmembrane transporter activity"/>
    <property type="evidence" value="ECO:0007669"/>
    <property type="project" value="InterPro"/>
</dbReference>
<evidence type="ECO:0000256" key="11">
    <source>
        <dbReference type="ARBA" id="ARBA00023034"/>
    </source>
</evidence>
<keyword evidence="7" id="KW-0762">Sugar transport</keyword>
<evidence type="ECO:0000256" key="12">
    <source>
        <dbReference type="ARBA" id="ARBA00023136"/>
    </source>
</evidence>
<dbReference type="InterPro" id="IPR004316">
    <property type="entry name" value="SWEET_rpt"/>
</dbReference>
<comment type="caution">
    <text evidence="16">The sequence shown here is derived from an EMBL/GenBank/DDBJ whole genome shotgun (WGS) entry which is preliminary data.</text>
</comment>
<dbReference type="OrthoDB" id="409725at2759"/>
<keyword evidence="8 15" id="KW-0812">Transmembrane</keyword>
<accession>A0A8S1HW99</accession>
<evidence type="ECO:0000313" key="17">
    <source>
        <dbReference type="Proteomes" id="UP000835052"/>
    </source>
</evidence>
<evidence type="ECO:0000256" key="2">
    <source>
        <dbReference type="ARBA" id="ARBA00004653"/>
    </source>
</evidence>
<feature type="transmembrane region" description="Helical" evidence="15">
    <location>
        <begin position="130"/>
        <end position="149"/>
    </location>
</feature>
<proteinExistence type="inferred from homology"/>
<dbReference type="EMBL" id="CAJGYM010000140">
    <property type="protein sequence ID" value="CAD6198842.1"/>
    <property type="molecule type" value="Genomic_DNA"/>
</dbReference>
<keyword evidence="10 15" id="KW-1133">Transmembrane helix</keyword>
<dbReference type="Pfam" id="PF03083">
    <property type="entry name" value="MtN3_slv"/>
    <property type="match status" value="2"/>
</dbReference>
<feature type="compositionally biased region" description="Basic and acidic residues" evidence="14">
    <location>
        <begin position="295"/>
        <end position="345"/>
    </location>
</feature>
<evidence type="ECO:0000256" key="7">
    <source>
        <dbReference type="ARBA" id="ARBA00022597"/>
    </source>
</evidence>
<dbReference type="PANTHER" id="PTHR10791">
    <property type="entry name" value="RAG1-ACTIVATING PROTEIN 1"/>
    <property type="match status" value="1"/>
</dbReference>
<gene>
    <name evidence="16" type="ORF">CAUJ_LOCUS14747</name>
</gene>
<feature type="transmembrane region" description="Helical" evidence="15">
    <location>
        <begin position="46"/>
        <end position="67"/>
    </location>
</feature>
<feature type="transmembrane region" description="Helical" evidence="15">
    <location>
        <begin position="12"/>
        <end position="34"/>
    </location>
</feature>
<keyword evidence="11" id="KW-0333">Golgi apparatus</keyword>
<dbReference type="Proteomes" id="UP000835052">
    <property type="component" value="Unassembled WGS sequence"/>
</dbReference>
<evidence type="ECO:0000256" key="5">
    <source>
        <dbReference type="ARBA" id="ARBA00022448"/>
    </source>
</evidence>
<sequence>MFEIFTQGFSFLNLLSILAFFTTVGLFFCGIPICRQIWKRKDTDEISGAPFLMGIVGGCCWMTYGWLKNDQTVKWVTGCQVILYTSYTVFYWIMTKKKLWITIKVLGVAAICTSLVLSVHFFGMKVFHPLGIICLTLNIADFAAPLAGLRVVIRRCATSTLPLPLCIANFLVSSEWFLYGLLVHDFYLITPNGVGSLLAFIQLMLFVVLPRKPGQRSPIVRLYLWARRANVDDSQEIVAELGENDEKKMNRAQRWSQKIKTNVSTVAEELENVISKVGIHDQFAYTHNINDEDTASEKTVETLDEKAGKKEKTEKQEESRKTAQESEWERKVRSSMRHAEADREKRLRRSISSPDLTE</sequence>
<feature type="region of interest" description="Disordered" evidence="14">
    <location>
        <begin position="294"/>
        <end position="358"/>
    </location>
</feature>
<dbReference type="InterPro" id="IPR047664">
    <property type="entry name" value="SWEET"/>
</dbReference>
<evidence type="ECO:0000256" key="15">
    <source>
        <dbReference type="SAM" id="Phobius"/>
    </source>
</evidence>
<evidence type="ECO:0000256" key="1">
    <source>
        <dbReference type="ARBA" id="ARBA00004651"/>
    </source>
</evidence>
<dbReference type="FunFam" id="1.20.1280.290:FF:000004">
    <property type="entry name" value="Sugar transporter SWEET"/>
    <property type="match status" value="1"/>
</dbReference>
<evidence type="ECO:0000256" key="3">
    <source>
        <dbReference type="ARBA" id="ARBA00007809"/>
    </source>
</evidence>
<evidence type="ECO:0000256" key="14">
    <source>
        <dbReference type="SAM" id="MobiDB-lite"/>
    </source>
</evidence>
<reference evidence="16" key="1">
    <citation type="submission" date="2020-10" db="EMBL/GenBank/DDBJ databases">
        <authorList>
            <person name="Kikuchi T."/>
        </authorList>
    </citation>
    <scope>NUCLEOTIDE SEQUENCE</scope>
    <source>
        <strain evidence="16">NKZ352</strain>
    </source>
</reference>
<keyword evidence="9" id="KW-0677">Repeat</keyword>
<evidence type="ECO:0000256" key="6">
    <source>
        <dbReference type="ARBA" id="ARBA00022475"/>
    </source>
</evidence>
<dbReference type="GO" id="GO:0000139">
    <property type="term" value="C:Golgi membrane"/>
    <property type="evidence" value="ECO:0007669"/>
    <property type="project" value="UniProtKB-SubCell"/>
</dbReference>
<name>A0A8S1HW99_9PELO</name>
<keyword evidence="5" id="KW-0813">Transport</keyword>
<dbReference type="AlphaFoldDB" id="A0A8S1HW99"/>
<comment type="similarity">
    <text evidence="3">Belongs to the SWEET sugar transporter family.</text>
</comment>
<keyword evidence="17" id="KW-1185">Reference proteome</keyword>
<organism evidence="16 17">
    <name type="scientific">Caenorhabditis auriculariae</name>
    <dbReference type="NCBI Taxonomy" id="2777116"/>
    <lineage>
        <taxon>Eukaryota</taxon>
        <taxon>Metazoa</taxon>
        <taxon>Ecdysozoa</taxon>
        <taxon>Nematoda</taxon>
        <taxon>Chromadorea</taxon>
        <taxon>Rhabditida</taxon>
        <taxon>Rhabditina</taxon>
        <taxon>Rhabditomorpha</taxon>
        <taxon>Rhabditoidea</taxon>
        <taxon>Rhabditidae</taxon>
        <taxon>Peloderinae</taxon>
        <taxon>Caenorhabditis</taxon>
    </lineage>
</organism>
<comment type="function">
    <text evidence="13">Mediates both low-affinity uptake and efflux of sugar across the membrane.</text>
</comment>
<evidence type="ECO:0000256" key="4">
    <source>
        <dbReference type="ARBA" id="ARBA00021741"/>
    </source>
</evidence>
<dbReference type="GO" id="GO:0005886">
    <property type="term" value="C:plasma membrane"/>
    <property type="evidence" value="ECO:0007669"/>
    <property type="project" value="UniProtKB-SubCell"/>
</dbReference>
<evidence type="ECO:0000256" key="13">
    <source>
        <dbReference type="ARBA" id="ARBA00055578"/>
    </source>
</evidence>
<dbReference type="FunFam" id="1.20.1280.290:FF:000010">
    <property type="entry name" value="Sugar transporter SWEET"/>
    <property type="match status" value="1"/>
</dbReference>
<protein>
    <recommendedName>
        <fullName evidence="4">Sugar transporter SWEET1</fullName>
    </recommendedName>
</protein>
<feature type="transmembrane region" description="Helical" evidence="15">
    <location>
        <begin position="105"/>
        <end position="124"/>
    </location>
</feature>
<evidence type="ECO:0000313" key="16">
    <source>
        <dbReference type="EMBL" id="CAD6198842.1"/>
    </source>
</evidence>
<feature type="transmembrane region" description="Helical" evidence="15">
    <location>
        <begin position="188"/>
        <end position="209"/>
    </location>
</feature>
<comment type="subcellular location">
    <subcellularLocation>
        <location evidence="1">Cell membrane</location>
        <topology evidence="1">Multi-pass membrane protein</topology>
    </subcellularLocation>
    <subcellularLocation>
        <location evidence="2">Golgi apparatus membrane</location>
        <topology evidence="2">Multi-pass membrane protein</topology>
    </subcellularLocation>
</comment>
<feature type="transmembrane region" description="Helical" evidence="15">
    <location>
        <begin position="73"/>
        <end position="93"/>
    </location>
</feature>
<evidence type="ECO:0000256" key="9">
    <source>
        <dbReference type="ARBA" id="ARBA00022737"/>
    </source>
</evidence>
<keyword evidence="6" id="KW-1003">Cell membrane</keyword>
<evidence type="ECO:0000256" key="8">
    <source>
        <dbReference type="ARBA" id="ARBA00022692"/>
    </source>
</evidence>
<feature type="transmembrane region" description="Helical" evidence="15">
    <location>
        <begin position="161"/>
        <end position="182"/>
    </location>
</feature>